<dbReference type="InterPro" id="IPR052519">
    <property type="entry name" value="Euk-type_GlcNAc_Kinase"/>
</dbReference>
<evidence type="ECO:0000259" key="1">
    <source>
        <dbReference type="Pfam" id="PF01869"/>
    </source>
</evidence>
<sequence length="302" mass="31240">MDEDKQLGSDSQYYVGVDGGGTKCRAQVFDFQGQCLGTGVGGPANIAREPDGALHSLVESVTAALADAGLAEPGQFERTPVAAGLAGANVPSANAMLSHWQHPFYSFCFTSDLHTAILGAHLGRNGAVLITGTGSCAAALHDGKLIQSGGHGFQLGDKGSGAWLGRQAASYTLEAMDGVVGNDPLVDAVLQHYQAEDSADLVNLLNLAAPAQFAELAPLVLQLAQTGNSEVAGTLVQSGADYLSEIARRALLHCEGKLVLAGGLAEKIQPWLADDVLKAIVEAQSGPEWGAVLYMKSCRKAC</sequence>
<dbReference type="InterPro" id="IPR043129">
    <property type="entry name" value="ATPase_NBD"/>
</dbReference>
<protein>
    <recommendedName>
        <fullName evidence="1">ATPase BadF/BadG/BcrA/BcrD type domain-containing protein</fullName>
    </recommendedName>
</protein>
<gene>
    <name evidence="2" type="ORF">DXV75_06450</name>
</gene>
<dbReference type="OrthoDB" id="9816014at2"/>
<dbReference type="RefSeq" id="WP_115592801.1">
    <property type="nucleotide sequence ID" value="NZ_QRHA01000004.1"/>
</dbReference>
<dbReference type="EMBL" id="QRHA01000004">
    <property type="protein sequence ID" value="RDV26850.1"/>
    <property type="molecule type" value="Genomic_DNA"/>
</dbReference>
<comment type="caution">
    <text evidence="2">The sequence shown here is derived from an EMBL/GenBank/DDBJ whole genome shotgun (WGS) entry which is preliminary data.</text>
</comment>
<evidence type="ECO:0000313" key="2">
    <source>
        <dbReference type="EMBL" id="RDV26850.1"/>
    </source>
</evidence>
<dbReference type="Gene3D" id="3.30.420.40">
    <property type="match status" value="2"/>
</dbReference>
<dbReference type="CDD" id="cd24082">
    <property type="entry name" value="ASKHA_NBD_GspK-like"/>
    <property type="match status" value="1"/>
</dbReference>
<dbReference type="Proteomes" id="UP000256561">
    <property type="component" value="Unassembled WGS sequence"/>
</dbReference>
<name>A0A3D8MAH6_9ALTE</name>
<accession>A0A3D8MAH6</accession>
<evidence type="ECO:0000313" key="3">
    <source>
        <dbReference type="Proteomes" id="UP000256561"/>
    </source>
</evidence>
<dbReference type="SUPFAM" id="SSF53067">
    <property type="entry name" value="Actin-like ATPase domain"/>
    <property type="match status" value="2"/>
</dbReference>
<organism evidence="2 3">
    <name type="scientific">Alteromonas aestuariivivens</name>
    <dbReference type="NCBI Taxonomy" id="1938339"/>
    <lineage>
        <taxon>Bacteria</taxon>
        <taxon>Pseudomonadati</taxon>
        <taxon>Pseudomonadota</taxon>
        <taxon>Gammaproteobacteria</taxon>
        <taxon>Alteromonadales</taxon>
        <taxon>Alteromonadaceae</taxon>
        <taxon>Alteromonas/Salinimonas group</taxon>
        <taxon>Alteromonas</taxon>
    </lineage>
</organism>
<dbReference type="AlphaFoldDB" id="A0A3D8MAH6"/>
<dbReference type="Pfam" id="PF01869">
    <property type="entry name" value="BcrAD_BadFG"/>
    <property type="match status" value="1"/>
</dbReference>
<dbReference type="PANTHER" id="PTHR43190">
    <property type="entry name" value="N-ACETYL-D-GLUCOSAMINE KINASE"/>
    <property type="match status" value="1"/>
</dbReference>
<reference evidence="3" key="1">
    <citation type="submission" date="2018-08" db="EMBL/GenBank/DDBJ databases">
        <authorList>
            <person name="Zhang J."/>
            <person name="Du Z.-J."/>
        </authorList>
    </citation>
    <scope>NUCLEOTIDE SEQUENCE [LARGE SCALE GENOMIC DNA]</scope>
    <source>
        <strain evidence="3">KCTC 52655</strain>
    </source>
</reference>
<dbReference type="InterPro" id="IPR002731">
    <property type="entry name" value="ATPase_BadF"/>
</dbReference>
<proteinExistence type="predicted"/>
<dbReference type="PANTHER" id="PTHR43190:SF3">
    <property type="entry name" value="N-ACETYL-D-GLUCOSAMINE KINASE"/>
    <property type="match status" value="1"/>
</dbReference>
<feature type="domain" description="ATPase BadF/BadG/BcrA/BcrD type" evidence="1">
    <location>
        <begin position="15"/>
        <end position="294"/>
    </location>
</feature>
<keyword evidence="3" id="KW-1185">Reference proteome</keyword>